<evidence type="ECO:0000256" key="4">
    <source>
        <dbReference type="SAM" id="MobiDB-lite"/>
    </source>
</evidence>
<evidence type="ECO:0000313" key="8">
    <source>
        <dbReference type="EMBL" id="GES23550.1"/>
    </source>
</evidence>
<keyword evidence="3" id="KW-0034">Amyloid</keyword>
<keyword evidence="9" id="KW-1185">Reference proteome</keyword>
<feature type="transmembrane region" description="Helical" evidence="5">
    <location>
        <begin position="620"/>
        <end position="640"/>
    </location>
</feature>
<evidence type="ECO:0000256" key="3">
    <source>
        <dbReference type="ARBA" id="ARBA00023087"/>
    </source>
</evidence>
<feature type="region of interest" description="Disordered" evidence="4">
    <location>
        <begin position="64"/>
        <end position="87"/>
    </location>
</feature>
<keyword evidence="1" id="KW-0964">Secreted</keyword>
<evidence type="ECO:0000256" key="6">
    <source>
        <dbReference type="SAM" id="SignalP"/>
    </source>
</evidence>
<dbReference type="GO" id="GO:0007155">
    <property type="term" value="P:cell adhesion"/>
    <property type="evidence" value="ECO:0007669"/>
    <property type="project" value="UniProtKB-KW"/>
</dbReference>
<keyword evidence="2" id="KW-0130">Cell adhesion</keyword>
<comment type="caution">
    <text evidence="8">The sequence shown here is derived from an EMBL/GenBank/DDBJ whole genome shotgun (WGS) entry which is preliminary data.</text>
</comment>
<feature type="domain" description="Chaplin" evidence="7">
    <location>
        <begin position="198"/>
        <end position="238"/>
    </location>
</feature>
<keyword evidence="5" id="KW-0812">Transmembrane</keyword>
<evidence type="ECO:0000256" key="1">
    <source>
        <dbReference type="ARBA" id="ARBA00022512"/>
    </source>
</evidence>
<gene>
    <name evidence="8" type="ORF">Aple_064490</name>
</gene>
<feature type="region of interest" description="Disordered" evidence="4">
    <location>
        <begin position="236"/>
        <end position="262"/>
    </location>
</feature>
<keyword evidence="1" id="KW-0134">Cell wall</keyword>
<protein>
    <recommendedName>
        <fullName evidence="7">Chaplin domain-containing protein</fullName>
    </recommendedName>
</protein>
<keyword evidence="5" id="KW-0472">Membrane</keyword>
<evidence type="ECO:0000256" key="5">
    <source>
        <dbReference type="SAM" id="Phobius"/>
    </source>
</evidence>
<dbReference type="RefSeq" id="WP_155348431.1">
    <property type="nucleotide sequence ID" value="NZ_BAAAHM010000043.1"/>
</dbReference>
<feature type="compositionally biased region" description="Polar residues" evidence="4">
    <location>
        <begin position="73"/>
        <end position="87"/>
    </location>
</feature>
<dbReference type="OrthoDB" id="3544424at2"/>
<sequence>MRTWAKGSAPAALLAAGVMALGSGTAIADTSGTNSVGGGNQVNLPISLPIDISGNAVGVAGDATAGSKGGASVENTTKGIPGKTSGNGSVLGGNQVNAPISAPVNACGNAVSLFGGSDAGCLGGSSVKNSGQGGAGGNTTNGDHSLLGGNQITAPISAPVNACGNAIAIFGNAVAGCKGGSSVKNTGVGPGGNTTSGRSSALGGNQVIAPISGPINICGNTVAIFGEAFSGCKGGSSVTNTGKPGKPRPRYHTAAGSTGNDTDGRFGVGSGNQVIAPVSLPINLCGNSVGGAISGCKGGTDVQNSVPGTAAGGNRTDGKSGVLAGNQVVAPITAPINVCGNAVAIAGEAFAGCIGGSSVKNGGKGAGGNTTSGRSGVLAGNQVVAPITAPINACGNAVAALGASEAHCKGLVSADGGPGGGGNRTDGKSGVLAGNQVVAPITAPINACGNAVAVLGDAAAGCLGGSRVGPAAVAQSAVDEGYAYWTRSWGKVNASQAGGMLPGLPSVPALAGVKDVGNFTQKMSAAGLPALPVVGDLPSMLGLPALPGLPGLPGSPAVPAAPTGPSRTATAAANPLAPVSDLAGSLPVASSLGQAAGALPVGGLGLMSAAQPVGVTGMNAGSLAALLLGAMFAASAALFASTRRFRLGRR</sequence>
<dbReference type="Pfam" id="PF03777">
    <property type="entry name" value="ChpA-C"/>
    <property type="match status" value="6"/>
</dbReference>
<dbReference type="AlphaFoldDB" id="A0A5M3XRV7"/>
<keyword evidence="6" id="KW-0732">Signal</keyword>
<dbReference type="InterPro" id="IPR005528">
    <property type="entry name" value="ChpA-H"/>
</dbReference>
<dbReference type="Proteomes" id="UP000377595">
    <property type="component" value="Unassembled WGS sequence"/>
</dbReference>
<evidence type="ECO:0000259" key="7">
    <source>
        <dbReference type="PROSITE" id="PS51884"/>
    </source>
</evidence>
<reference evidence="8 9" key="1">
    <citation type="submission" date="2019-10" db="EMBL/GenBank/DDBJ databases">
        <title>Whole genome shotgun sequence of Acrocarpospora pleiomorpha NBRC 16267.</title>
        <authorList>
            <person name="Ichikawa N."/>
            <person name="Kimura A."/>
            <person name="Kitahashi Y."/>
            <person name="Komaki H."/>
            <person name="Oguchi A."/>
        </authorList>
    </citation>
    <scope>NUCLEOTIDE SEQUENCE [LARGE SCALE GENOMIC DNA]</scope>
    <source>
        <strain evidence="8 9">NBRC 16267</strain>
    </source>
</reference>
<feature type="chain" id="PRO_5024446322" description="Chaplin domain-containing protein" evidence="6">
    <location>
        <begin position="29"/>
        <end position="650"/>
    </location>
</feature>
<evidence type="ECO:0000256" key="2">
    <source>
        <dbReference type="ARBA" id="ARBA00022889"/>
    </source>
</evidence>
<organism evidence="8 9">
    <name type="scientific">Acrocarpospora pleiomorpha</name>
    <dbReference type="NCBI Taxonomy" id="90975"/>
    <lineage>
        <taxon>Bacteria</taxon>
        <taxon>Bacillati</taxon>
        <taxon>Actinomycetota</taxon>
        <taxon>Actinomycetes</taxon>
        <taxon>Streptosporangiales</taxon>
        <taxon>Streptosporangiaceae</taxon>
        <taxon>Acrocarpospora</taxon>
    </lineage>
</organism>
<evidence type="ECO:0000313" key="9">
    <source>
        <dbReference type="Proteomes" id="UP000377595"/>
    </source>
</evidence>
<dbReference type="EMBL" id="BLAF01000042">
    <property type="protein sequence ID" value="GES23550.1"/>
    <property type="molecule type" value="Genomic_DNA"/>
</dbReference>
<accession>A0A5M3XRV7</accession>
<feature type="domain" description="Chaplin" evidence="7">
    <location>
        <begin position="143"/>
        <end position="183"/>
    </location>
</feature>
<feature type="domain" description="Chaplin" evidence="7">
    <location>
        <begin position="87"/>
        <end position="127"/>
    </location>
</feature>
<feature type="domain" description="Chaplin" evidence="7">
    <location>
        <begin position="428"/>
        <end position="468"/>
    </location>
</feature>
<feature type="domain" description="Chaplin" evidence="7">
    <location>
        <begin position="319"/>
        <end position="359"/>
    </location>
</feature>
<feature type="signal peptide" evidence="6">
    <location>
        <begin position="1"/>
        <end position="28"/>
    </location>
</feature>
<name>A0A5M3XRV7_9ACTN</name>
<feature type="domain" description="Chaplin" evidence="7">
    <location>
        <begin position="33"/>
        <end position="73"/>
    </location>
</feature>
<proteinExistence type="predicted"/>
<keyword evidence="5" id="KW-1133">Transmembrane helix</keyword>
<feature type="domain" description="Chaplin" evidence="7">
    <location>
        <begin position="374"/>
        <end position="414"/>
    </location>
</feature>
<dbReference type="PROSITE" id="PS51884">
    <property type="entry name" value="CHAPLIN"/>
    <property type="match status" value="7"/>
</dbReference>